<evidence type="ECO:0000313" key="2">
    <source>
        <dbReference type="EMBL" id="MFC6084801.1"/>
    </source>
</evidence>
<dbReference type="InterPro" id="IPR009293">
    <property type="entry name" value="UPF0478"/>
</dbReference>
<dbReference type="Proteomes" id="UP001596137">
    <property type="component" value="Unassembled WGS sequence"/>
</dbReference>
<name>A0ABW1NP06_9ACTN</name>
<protein>
    <submittedName>
        <fullName evidence="2">DUF948 domain-containing protein</fullName>
    </submittedName>
</protein>
<reference evidence="3" key="1">
    <citation type="journal article" date="2019" name="Int. J. Syst. Evol. Microbiol.">
        <title>The Global Catalogue of Microorganisms (GCM) 10K type strain sequencing project: providing services to taxonomists for standard genome sequencing and annotation.</title>
        <authorList>
            <consortium name="The Broad Institute Genomics Platform"/>
            <consortium name="The Broad Institute Genome Sequencing Center for Infectious Disease"/>
            <person name="Wu L."/>
            <person name="Ma J."/>
        </authorList>
    </citation>
    <scope>NUCLEOTIDE SEQUENCE [LARGE SCALE GENOMIC DNA]</scope>
    <source>
        <strain evidence="3">JCM 30346</strain>
    </source>
</reference>
<proteinExistence type="predicted"/>
<sequence>MLSAGEVAGLIVALFWAILVCFLAVVLVKLGRLLDRTARTVAELSDRMVPLLEDMTLTVAETNRQLVAAEAIAGNMREASGDLAKITGVVSTVFTAPLVKTASLMHGIRGAFAARRRPAALSRGRRSQ</sequence>
<keyword evidence="1" id="KW-0812">Transmembrane</keyword>
<organism evidence="2 3">
    <name type="scientific">Sphaerisporangium aureirubrum</name>
    <dbReference type="NCBI Taxonomy" id="1544736"/>
    <lineage>
        <taxon>Bacteria</taxon>
        <taxon>Bacillati</taxon>
        <taxon>Actinomycetota</taxon>
        <taxon>Actinomycetes</taxon>
        <taxon>Streptosporangiales</taxon>
        <taxon>Streptosporangiaceae</taxon>
        <taxon>Sphaerisporangium</taxon>
    </lineage>
</organism>
<keyword evidence="3" id="KW-1185">Reference proteome</keyword>
<keyword evidence="1" id="KW-1133">Transmembrane helix</keyword>
<dbReference type="EMBL" id="JBHSRF010000049">
    <property type="protein sequence ID" value="MFC6084801.1"/>
    <property type="molecule type" value="Genomic_DNA"/>
</dbReference>
<dbReference type="Pfam" id="PF06103">
    <property type="entry name" value="DUF948"/>
    <property type="match status" value="1"/>
</dbReference>
<evidence type="ECO:0000256" key="1">
    <source>
        <dbReference type="SAM" id="Phobius"/>
    </source>
</evidence>
<accession>A0ABW1NP06</accession>
<comment type="caution">
    <text evidence="2">The sequence shown here is derived from an EMBL/GenBank/DDBJ whole genome shotgun (WGS) entry which is preliminary data.</text>
</comment>
<evidence type="ECO:0000313" key="3">
    <source>
        <dbReference type="Proteomes" id="UP001596137"/>
    </source>
</evidence>
<dbReference type="RefSeq" id="WP_380758236.1">
    <property type="nucleotide sequence ID" value="NZ_JBHSRF010000049.1"/>
</dbReference>
<gene>
    <name evidence="2" type="ORF">ACFP1K_26815</name>
</gene>
<feature type="transmembrane region" description="Helical" evidence="1">
    <location>
        <begin position="6"/>
        <end position="28"/>
    </location>
</feature>
<keyword evidence="1" id="KW-0472">Membrane</keyword>